<evidence type="ECO:0000313" key="5">
    <source>
        <dbReference type="Proteomes" id="UP000004827"/>
    </source>
</evidence>
<dbReference type="InterPro" id="IPR010621">
    <property type="entry name" value="DUF1214"/>
</dbReference>
<keyword evidence="1" id="KW-0732">Signal</keyword>
<proteinExistence type="predicted"/>
<sequence length="345" mass="38543">MIGKKTLLSLLVTSAALSSVATYAAEPAVIPVTTDNYVEAEVDISFANIYKTAGANTFRHDRNLMALDQQPAVTMNRDTVYSFGIFNVPNGTVITLPKSKDNRYQSAMILQSDHYIDQVFYGAGDHEIKSQTEFAAIVIRTQVDASDPNDIKYVNTLQDQIKVTFPQGVKVKDYQPRQWDMKSVDSIRAEYQVKAAQLPNFNETSGAHGTLDPEKQKMGVAVALGLLPPQDAMYLYRDYGLSKDVCYSATYKEPGFNKLGFFSFTMYGADKYLHEGISNLNDRTIKRNEDGTFTLYFGSKELCGDVANRLDTPSDNWYLGMRVYRAKEDVVNGSYQLPLPTPVSQ</sequence>
<dbReference type="AlphaFoldDB" id="D2YFW6"/>
<dbReference type="SUPFAM" id="SSF160935">
    <property type="entry name" value="VPA0735-like"/>
    <property type="match status" value="1"/>
</dbReference>
<dbReference type="Proteomes" id="UP000004827">
    <property type="component" value="Unassembled WGS sequence"/>
</dbReference>
<feature type="chain" id="PRO_5003040027" description="DUF1254 domain-containing protein" evidence="1">
    <location>
        <begin position="25"/>
        <end position="345"/>
    </location>
</feature>
<dbReference type="InterPro" id="IPR010679">
    <property type="entry name" value="DUF1254"/>
</dbReference>
<feature type="signal peptide" evidence="1">
    <location>
        <begin position="1"/>
        <end position="24"/>
    </location>
</feature>
<dbReference type="PANTHER" id="PTHR36509:SF2">
    <property type="entry name" value="BLL3101 PROTEIN"/>
    <property type="match status" value="1"/>
</dbReference>
<dbReference type="Pfam" id="PF06742">
    <property type="entry name" value="DUF1214"/>
    <property type="match status" value="1"/>
</dbReference>
<evidence type="ECO:0000259" key="3">
    <source>
        <dbReference type="Pfam" id="PF06863"/>
    </source>
</evidence>
<dbReference type="Pfam" id="PF06863">
    <property type="entry name" value="DUF1254"/>
    <property type="match status" value="1"/>
</dbReference>
<gene>
    <name evidence="4" type="ORF">VMB_24130</name>
</gene>
<dbReference type="RefSeq" id="WP_000579586.1">
    <property type="nucleotide sequence ID" value="NZ_ACYU01000120.1"/>
</dbReference>
<feature type="domain" description="DUF1254" evidence="3">
    <location>
        <begin position="56"/>
        <end position="110"/>
    </location>
</feature>
<dbReference type="PANTHER" id="PTHR36509">
    <property type="entry name" value="BLL3101 PROTEIN"/>
    <property type="match status" value="1"/>
</dbReference>
<protein>
    <recommendedName>
        <fullName evidence="6">DUF1254 domain-containing protein</fullName>
    </recommendedName>
</protein>
<feature type="domain" description="DUF1214" evidence="2">
    <location>
        <begin position="258"/>
        <end position="327"/>
    </location>
</feature>
<evidence type="ECO:0000313" key="4">
    <source>
        <dbReference type="EMBL" id="EEW06219.1"/>
    </source>
</evidence>
<comment type="caution">
    <text evidence="4">The sequence shown here is derived from an EMBL/GenBank/DDBJ whole genome shotgun (WGS) entry which is preliminary data.</text>
</comment>
<dbReference type="Gene3D" id="2.60.120.1600">
    <property type="match status" value="1"/>
</dbReference>
<accession>D2YFW6</accession>
<organism evidence="4 5">
    <name type="scientific">Vibrio mimicus VM603</name>
    <dbReference type="NCBI Taxonomy" id="671074"/>
    <lineage>
        <taxon>Bacteria</taxon>
        <taxon>Pseudomonadati</taxon>
        <taxon>Pseudomonadota</taxon>
        <taxon>Gammaproteobacteria</taxon>
        <taxon>Vibrionales</taxon>
        <taxon>Vibrionaceae</taxon>
        <taxon>Vibrio</taxon>
    </lineage>
</organism>
<name>D2YFW6_VIBMI</name>
<evidence type="ECO:0000259" key="2">
    <source>
        <dbReference type="Pfam" id="PF06742"/>
    </source>
</evidence>
<evidence type="ECO:0000256" key="1">
    <source>
        <dbReference type="SAM" id="SignalP"/>
    </source>
</evidence>
<dbReference type="EMBL" id="ACYU01000120">
    <property type="protein sequence ID" value="EEW06219.1"/>
    <property type="molecule type" value="Genomic_DNA"/>
</dbReference>
<reference evidence="4 5" key="1">
    <citation type="journal article" date="2009" name="BMC Evol. Biol.">
        <title>Genomic taxonomy of Vibrios.</title>
        <authorList>
            <person name="Thompson C.C."/>
            <person name="Vicente A.C."/>
            <person name="Souza R.C."/>
            <person name="Vasconcelos A.T."/>
            <person name="Vesth T."/>
            <person name="Alves N.Jr."/>
            <person name="Ussery D.W."/>
            <person name="Iida T."/>
            <person name="Thompson F.L."/>
        </authorList>
    </citation>
    <scope>NUCLEOTIDE SEQUENCE [LARGE SCALE GENOMIC DNA]</scope>
    <source>
        <strain evidence="4 5">VM603</strain>
    </source>
</reference>
<evidence type="ECO:0008006" key="6">
    <source>
        <dbReference type="Google" id="ProtNLM"/>
    </source>
</evidence>